<evidence type="ECO:0000256" key="4">
    <source>
        <dbReference type="PROSITE-ProRule" id="PRU00433"/>
    </source>
</evidence>
<reference evidence="7 8" key="1">
    <citation type="journal article" date="2009" name="Stand. Genomic Sci.">
        <title>Complete genome sequence of Pirellula staleyi type strain (ATCC 27377).</title>
        <authorList>
            <person name="Clum A."/>
            <person name="Tindall B.J."/>
            <person name="Sikorski J."/>
            <person name="Ivanova N."/>
            <person name="Mavrommatis K."/>
            <person name="Lucas S."/>
            <person name="Glavina del Rio T."/>
            <person name="Nolan M."/>
            <person name="Chen F."/>
            <person name="Tice H."/>
            <person name="Pitluck S."/>
            <person name="Cheng J.F."/>
            <person name="Chertkov O."/>
            <person name="Brettin T."/>
            <person name="Han C."/>
            <person name="Detter J.C."/>
            <person name="Kuske C."/>
            <person name="Bruce D."/>
            <person name="Goodwin L."/>
            <person name="Ovchinikova G."/>
            <person name="Pati A."/>
            <person name="Mikhailova N."/>
            <person name="Chen A."/>
            <person name="Palaniappan K."/>
            <person name="Land M."/>
            <person name="Hauser L."/>
            <person name="Chang Y.J."/>
            <person name="Jeffries C.D."/>
            <person name="Chain P."/>
            <person name="Rohde M."/>
            <person name="Goker M."/>
            <person name="Bristow J."/>
            <person name="Eisen J.A."/>
            <person name="Markowitz V."/>
            <person name="Hugenholtz P."/>
            <person name="Kyrpides N.C."/>
            <person name="Klenk H.P."/>
            <person name="Lapidus A."/>
        </authorList>
    </citation>
    <scope>NUCLEOTIDE SEQUENCE [LARGE SCALE GENOMIC DNA]</scope>
    <source>
        <strain evidence="8">ATCC 27377 / DSM 6068 / ICPB 4128</strain>
    </source>
</reference>
<dbReference type="Gene3D" id="3.30.450.40">
    <property type="match status" value="1"/>
</dbReference>
<dbReference type="Pfam" id="PF00578">
    <property type="entry name" value="AhpC-TSA"/>
    <property type="match status" value="1"/>
</dbReference>
<sequence length="775" mass="85102" precursor="true">MAMVNGMTIRVARVLAMHRTLLNLLLTLALVGGSFGTANAVEAVKSSQPGDKMPEFSLGDYQGKVWPAPELHGEKGTIVVFIGTECPLMLQYASTLESLHKKYSDKGLKLVAVASNQQDSLTELSAFARQHKLTFPILKDPGNKVADEFKAERTPEVFLLNASRTLVYRGRIDDQYTYGRARPEVKENYLVNAIEAMLVGQPPKVGTTDVVGCHIGRVLRGTGDQSVTYSKQISRILQDKCVNCHRPGEIGPFALTSYSETVGWAAMIDEVVSENRMPPWHANPKHGSFRNDTRLSDAEKSQIHQWVEAGAPEGDPADLPPPKQYETGWQIGKPDLVIEMATKPYAVPAKGEVKYQYFIVDPKFTEDKWISAAECRPGNRAVVHHIIVGLVLGDGSRLSGGQHSEWLTATAPGARPLMLPEGLAKKIPAGAKLVFQMHYTPNGTATEDLSSVGLKFADPKTVRKEVATDKAATRRLQIPPHDDNYHTVAEQTIARDIQMLAMFPHMHLRGKAFRYTARYPDGEEEILLDVPNYDFAWQNSYEFTEPKLLPKGTKLVCDAWYNNSESNLANPDPSATVGWGDQTWEEMMIGYYDAVWADQDLLQENGRAEGARTSLFIARTLAGETKLPAELLIACESALDQPEALQALGAELRKVLPQLDRVCVTSVDGKKVVVKHCVQDPLYEGAVGGVGKGIDAAWSKLGSLIEAKKPTVYSSLVDESGFDLKHMAKAYRSSVHVPVKIGETPSTINFWSAESDAFPEEAVALIEKIAAALAK</sequence>
<evidence type="ECO:0000259" key="6">
    <source>
        <dbReference type="PROSITE" id="PS51352"/>
    </source>
</evidence>
<dbReference type="InterPro" id="IPR009056">
    <property type="entry name" value="Cyt_c-like_dom"/>
</dbReference>
<dbReference type="PANTHER" id="PTHR43640:SF1">
    <property type="entry name" value="THIOREDOXIN-DEPENDENT PEROXIREDOXIN"/>
    <property type="match status" value="1"/>
</dbReference>
<evidence type="ECO:0000256" key="1">
    <source>
        <dbReference type="ARBA" id="ARBA00022723"/>
    </source>
</evidence>
<dbReference type="HOGENOM" id="CLU_020308_0_0_0"/>
<dbReference type="InterPro" id="IPR008977">
    <property type="entry name" value="PHM/PNGase_F_dom_sf"/>
</dbReference>
<dbReference type="STRING" id="530564.Psta_2862"/>
<dbReference type="InterPro" id="IPR013766">
    <property type="entry name" value="Thioredoxin_domain"/>
</dbReference>
<proteinExistence type="predicted"/>
<feature type="domain" description="Cytochrome c" evidence="5">
    <location>
        <begin position="228"/>
        <end position="311"/>
    </location>
</feature>
<keyword evidence="4" id="KW-0349">Heme</keyword>
<dbReference type="InterPro" id="IPR029016">
    <property type="entry name" value="GAF-like_dom_sf"/>
</dbReference>
<dbReference type="PANTHER" id="PTHR43640">
    <property type="entry name" value="OS07G0260300 PROTEIN"/>
    <property type="match status" value="1"/>
</dbReference>
<dbReference type="InterPro" id="IPR014784">
    <property type="entry name" value="Cu2_ascorb_mOase-like_C"/>
</dbReference>
<dbReference type="PROSITE" id="PS51007">
    <property type="entry name" value="CYTC"/>
    <property type="match status" value="1"/>
</dbReference>
<keyword evidence="1 4" id="KW-0479">Metal-binding</keyword>
<organism evidence="7 8">
    <name type="scientific">Pirellula staleyi (strain ATCC 27377 / DSM 6068 / ICPB 4128)</name>
    <name type="common">Pirella staleyi</name>
    <dbReference type="NCBI Taxonomy" id="530564"/>
    <lineage>
        <taxon>Bacteria</taxon>
        <taxon>Pseudomonadati</taxon>
        <taxon>Planctomycetota</taxon>
        <taxon>Planctomycetia</taxon>
        <taxon>Pirellulales</taxon>
        <taxon>Pirellulaceae</taxon>
        <taxon>Pirellula</taxon>
    </lineage>
</organism>
<dbReference type="GO" id="GO:0016209">
    <property type="term" value="F:antioxidant activity"/>
    <property type="evidence" value="ECO:0007669"/>
    <property type="project" value="InterPro"/>
</dbReference>
<feature type="domain" description="Thioredoxin" evidence="6">
    <location>
        <begin position="47"/>
        <end position="199"/>
    </location>
</feature>
<dbReference type="KEGG" id="psl:Psta_2862"/>
<dbReference type="GO" id="GO:0020037">
    <property type="term" value="F:heme binding"/>
    <property type="evidence" value="ECO:0007669"/>
    <property type="project" value="InterPro"/>
</dbReference>
<dbReference type="GO" id="GO:0009055">
    <property type="term" value="F:electron transfer activity"/>
    <property type="evidence" value="ECO:0007669"/>
    <property type="project" value="InterPro"/>
</dbReference>
<dbReference type="InterPro" id="IPR047262">
    <property type="entry name" value="PRX-like1"/>
</dbReference>
<dbReference type="Gene3D" id="2.60.120.230">
    <property type="match status" value="1"/>
</dbReference>
<dbReference type="GO" id="GO:0005507">
    <property type="term" value="F:copper ion binding"/>
    <property type="evidence" value="ECO:0007669"/>
    <property type="project" value="InterPro"/>
</dbReference>
<keyword evidence="2 4" id="KW-0408">Iron</keyword>
<dbReference type="AlphaFoldDB" id="D2R8I6"/>
<name>D2R8I6_PIRSD</name>
<evidence type="ECO:0000256" key="3">
    <source>
        <dbReference type="ARBA" id="ARBA00023157"/>
    </source>
</evidence>
<evidence type="ECO:0000313" key="8">
    <source>
        <dbReference type="Proteomes" id="UP000001887"/>
    </source>
</evidence>
<dbReference type="Gene3D" id="2.60.120.310">
    <property type="entry name" value="Copper type II, ascorbate-dependent monooxygenase, N-terminal domain"/>
    <property type="match status" value="1"/>
</dbReference>
<dbReference type="InterPro" id="IPR000866">
    <property type="entry name" value="AhpC/TSA"/>
</dbReference>
<evidence type="ECO:0000256" key="2">
    <source>
        <dbReference type="ARBA" id="ARBA00023004"/>
    </source>
</evidence>
<dbReference type="SUPFAM" id="SSF52833">
    <property type="entry name" value="Thioredoxin-like"/>
    <property type="match status" value="1"/>
</dbReference>
<gene>
    <name evidence="7" type="ordered locus">Psta_2862</name>
</gene>
<dbReference type="Proteomes" id="UP000001887">
    <property type="component" value="Chromosome"/>
</dbReference>
<dbReference type="PROSITE" id="PS51352">
    <property type="entry name" value="THIOREDOXIN_2"/>
    <property type="match status" value="1"/>
</dbReference>
<dbReference type="SUPFAM" id="SSF49742">
    <property type="entry name" value="PHM/PNGase F"/>
    <property type="match status" value="2"/>
</dbReference>
<protein>
    <submittedName>
        <fullName evidence="7">Alkyl hydroperoxide reductase/ Thiol specific antioxidant/ Mal allergen</fullName>
    </submittedName>
</protein>
<dbReference type="eggNOG" id="COG1225">
    <property type="taxonomic scope" value="Bacteria"/>
</dbReference>
<evidence type="ECO:0000313" key="7">
    <source>
        <dbReference type="EMBL" id="ADB17527.1"/>
    </source>
</evidence>
<keyword evidence="8" id="KW-1185">Reference proteome</keyword>
<dbReference type="Gene3D" id="3.40.30.10">
    <property type="entry name" value="Glutaredoxin"/>
    <property type="match status" value="1"/>
</dbReference>
<dbReference type="GO" id="GO:0016715">
    <property type="term" value="F:oxidoreductase activity, acting on paired donors, with incorporation or reduction of molecular oxygen, reduced ascorbate as one donor, and incorporation of one atom of oxygen"/>
    <property type="evidence" value="ECO:0007669"/>
    <property type="project" value="InterPro"/>
</dbReference>
<dbReference type="SUPFAM" id="SSF55781">
    <property type="entry name" value="GAF domain-like"/>
    <property type="match status" value="1"/>
</dbReference>
<dbReference type="EMBL" id="CP001848">
    <property type="protein sequence ID" value="ADB17527.1"/>
    <property type="molecule type" value="Genomic_DNA"/>
</dbReference>
<evidence type="ECO:0000259" key="5">
    <source>
        <dbReference type="PROSITE" id="PS51007"/>
    </source>
</evidence>
<dbReference type="InterPro" id="IPR036249">
    <property type="entry name" value="Thioredoxin-like_sf"/>
</dbReference>
<dbReference type="InterPro" id="IPR036939">
    <property type="entry name" value="Cu2_ascorb_mOase_N_sf"/>
</dbReference>
<accession>D2R8I6</accession>
<keyword evidence="3" id="KW-1015">Disulfide bond</keyword>